<dbReference type="PANTHER" id="PTHR37833:SF1">
    <property type="entry name" value="SIGNAL PEPTIDE PROTEIN"/>
    <property type="match status" value="1"/>
</dbReference>
<gene>
    <name evidence="1" type="ORF">SAMN05216490_3860</name>
</gene>
<dbReference type="OrthoDB" id="677754at2"/>
<dbReference type="Gene3D" id="2.60.40.10">
    <property type="entry name" value="Immunoglobulins"/>
    <property type="match status" value="1"/>
</dbReference>
<dbReference type="AlphaFoldDB" id="A0A1H2B309"/>
<evidence type="ECO:0008006" key="3">
    <source>
        <dbReference type="Google" id="ProtNLM"/>
    </source>
</evidence>
<keyword evidence="2" id="KW-1185">Reference proteome</keyword>
<dbReference type="InterPro" id="IPR011467">
    <property type="entry name" value="DUF1573"/>
</dbReference>
<dbReference type="PANTHER" id="PTHR37833">
    <property type="entry name" value="LIPOPROTEIN-RELATED"/>
    <property type="match status" value="1"/>
</dbReference>
<accession>A0A1H2B309</accession>
<dbReference type="InterPro" id="IPR013783">
    <property type="entry name" value="Ig-like_fold"/>
</dbReference>
<reference evidence="1 2" key="1">
    <citation type="submission" date="2016-10" db="EMBL/GenBank/DDBJ databases">
        <authorList>
            <person name="de Groot N.N."/>
        </authorList>
    </citation>
    <scope>NUCLEOTIDE SEQUENCE [LARGE SCALE GENOMIC DNA]</scope>
    <source>
        <strain evidence="1 2">MP1X4</strain>
    </source>
</reference>
<name>A0A1H2B309_MUCMA</name>
<dbReference type="Proteomes" id="UP000199679">
    <property type="component" value="Chromosome I"/>
</dbReference>
<dbReference type="Pfam" id="PF07610">
    <property type="entry name" value="DUF1573"/>
    <property type="match status" value="1"/>
</dbReference>
<evidence type="ECO:0000313" key="2">
    <source>
        <dbReference type="Proteomes" id="UP000199679"/>
    </source>
</evidence>
<proteinExistence type="predicted"/>
<dbReference type="RefSeq" id="WP_091376733.1">
    <property type="nucleotide sequence ID" value="NZ_LT629740.1"/>
</dbReference>
<dbReference type="EMBL" id="LT629740">
    <property type="protein sequence ID" value="SDT52176.1"/>
    <property type="molecule type" value="Genomic_DNA"/>
</dbReference>
<protein>
    <recommendedName>
        <fullName evidence="3">DUF1573 domain-containing protein</fullName>
    </recommendedName>
</protein>
<dbReference type="STRING" id="652787.SAMN05216490_3860"/>
<evidence type="ECO:0000313" key="1">
    <source>
        <dbReference type="EMBL" id="SDT52176.1"/>
    </source>
</evidence>
<organism evidence="1 2">
    <name type="scientific">Mucilaginibacter mallensis</name>
    <dbReference type="NCBI Taxonomy" id="652787"/>
    <lineage>
        <taxon>Bacteria</taxon>
        <taxon>Pseudomonadati</taxon>
        <taxon>Bacteroidota</taxon>
        <taxon>Sphingobacteriia</taxon>
        <taxon>Sphingobacteriales</taxon>
        <taxon>Sphingobacteriaceae</taxon>
        <taxon>Mucilaginibacter</taxon>
    </lineage>
</organism>
<sequence length="311" mass="34450">MKFILISLIGVILALNILLLVRNSEIKQRSIDEQATLMNQIDMLESKVLKQTIMTDGFKLSTETKVEDESGKEVPLKTLMDDKNKVILRFSPSDCLSCVNAQIDSIKRLSLSIGSKNILLLVNYNSQNDLKILKKKYALGISIYNLPSERVSSSFETVPGPYFFLLSKDLSSSMVFTPSSTLPKCTSDYLAEIQAVFNKTNSTIGNDIINSICLFKKTDLNIGTIKKGHKAEAVFILKNTGKYPLLLNKVTPSCSCTVAGWQHLPIQPGDTSSIRLQYDSGKVGYFNKDAFVFMNSANSPVRLVISGEIVE</sequence>